<organism evidence="3 4">
    <name type="scientific">Tritrichomonas musculus</name>
    <dbReference type="NCBI Taxonomy" id="1915356"/>
    <lineage>
        <taxon>Eukaryota</taxon>
        <taxon>Metamonada</taxon>
        <taxon>Parabasalia</taxon>
        <taxon>Tritrichomonadida</taxon>
        <taxon>Tritrichomonadidae</taxon>
        <taxon>Tritrichomonas</taxon>
    </lineage>
</organism>
<evidence type="ECO:0000313" key="4">
    <source>
        <dbReference type="Proteomes" id="UP001470230"/>
    </source>
</evidence>
<reference evidence="3 4" key="1">
    <citation type="submission" date="2024-04" db="EMBL/GenBank/DDBJ databases">
        <title>Tritrichomonas musculus Genome.</title>
        <authorList>
            <person name="Alves-Ferreira E."/>
            <person name="Grigg M."/>
            <person name="Lorenzi H."/>
            <person name="Galac M."/>
        </authorList>
    </citation>
    <scope>NUCLEOTIDE SEQUENCE [LARGE SCALE GENOMIC DNA]</scope>
    <source>
        <strain evidence="3 4">EAF2021</strain>
    </source>
</reference>
<dbReference type="EMBL" id="JAPFFF010000023">
    <property type="protein sequence ID" value="KAK8852498.1"/>
    <property type="molecule type" value="Genomic_DNA"/>
</dbReference>
<protein>
    <recommendedName>
        <fullName evidence="2">Initiator binding domain-containing protein</fullName>
    </recommendedName>
</protein>
<dbReference type="InterPro" id="IPR018845">
    <property type="entry name" value="Initiator-bd"/>
</dbReference>
<gene>
    <name evidence="3" type="ORF">M9Y10_017483</name>
</gene>
<dbReference type="Pfam" id="PF10416">
    <property type="entry name" value="IBD"/>
    <property type="match status" value="1"/>
</dbReference>
<feature type="domain" description="Initiator binding" evidence="2">
    <location>
        <begin position="21"/>
        <end position="92"/>
    </location>
</feature>
<feature type="region of interest" description="Disordered" evidence="1">
    <location>
        <begin position="1"/>
        <end position="26"/>
    </location>
</feature>
<keyword evidence="4" id="KW-1185">Reference proteome</keyword>
<dbReference type="Gene3D" id="1.10.10.10">
    <property type="entry name" value="Winged helix-like DNA-binding domain superfamily/Winged helix DNA-binding domain"/>
    <property type="match status" value="1"/>
</dbReference>
<evidence type="ECO:0000259" key="2">
    <source>
        <dbReference type="Pfam" id="PF10416"/>
    </source>
</evidence>
<sequence length="194" mass="22666">MFRRTLTDTDANTRQRAGATTRNPTQRRRRLFRERLYFLIAVTTRNPNLIPKIGVFLYGDRIVRNSKILAEPLQININSVDRNFRDRGFKKEGKFPIDVARAYGLPDPRGWRVFRDIKAGGEDAKMTTDRRDASRTADRAEETNMEPLLDNDQIDEEDRNPLNEDGGIDNDLYFDTNDYEFCDLDEVYGDDNFF</sequence>
<feature type="compositionally biased region" description="Basic and acidic residues" evidence="1">
    <location>
        <begin position="124"/>
        <end position="142"/>
    </location>
</feature>
<accession>A0ABR2HTP7</accession>
<evidence type="ECO:0000313" key="3">
    <source>
        <dbReference type="EMBL" id="KAK8852498.1"/>
    </source>
</evidence>
<feature type="region of interest" description="Disordered" evidence="1">
    <location>
        <begin position="124"/>
        <end position="169"/>
    </location>
</feature>
<dbReference type="InterPro" id="IPR036388">
    <property type="entry name" value="WH-like_DNA-bd_sf"/>
</dbReference>
<name>A0ABR2HTP7_9EUKA</name>
<proteinExistence type="predicted"/>
<feature type="compositionally biased region" description="Basic and acidic residues" evidence="1">
    <location>
        <begin position="1"/>
        <end position="13"/>
    </location>
</feature>
<feature type="compositionally biased region" description="Polar residues" evidence="1">
    <location>
        <begin position="14"/>
        <end position="24"/>
    </location>
</feature>
<comment type="caution">
    <text evidence="3">The sequence shown here is derived from an EMBL/GenBank/DDBJ whole genome shotgun (WGS) entry which is preliminary data.</text>
</comment>
<dbReference type="Proteomes" id="UP001470230">
    <property type="component" value="Unassembled WGS sequence"/>
</dbReference>
<evidence type="ECO:0000256" key="1">
    <source>
        <dbReference type="SAM" id="MobiDB-lite"/>
    </source>
</evidence>